<sequence>MSADSKGGAYRAFLEAKIKMAPLRGLPIAAESVNPALKPHCRAIVPWLVKGGRRALFAAFGLHKTAMQLETLRQILGQFPGEAALIVLPLGVRQEFIREARERFTGACEVRVKFIRSAAEIEPGVIHLTNYETVRDGKLDPALFTAASLDEASVLRGFGGTKTFREFMRLFDKVRFRFVATATPSPNEFIELLSYAAFLGVMDVGEAKTRFFRRDSEHADQLTLHPHKEQEFWLWVASWALFITKPSDLGFSDEGYELPALDLRWHEIGSDHAAAGEEKDGQGRLLKDSARGLVEAAREKRDSLPRRIERLQAIRAEDPAAHRIIWHDLEAERQAIEKAIPTALAVWGSQDLDEREQRIIDFSDGRFAELAAKPVIAGSGCNFQRHCAQAVFLGIGFKFNDFIQAVHRIQRFGQSRPVRIDLIYTEAEREVRRSLEDKWARHKELGEKMTAIMRDYGLSHAAFAETLTRSLGVERVVSTGENYTLVNNDCVEETARMGTDSVDLIVTSIPFSTQYEYTPSYNDFGHTDDNDHFWAQMDFLTPELLRVLKPGRCAVIHVKDRIVPGGLSGLGFQTVYPFSDATIAHFQKHGFAFLSRITNVTDVVRENAQTYRLGWSEQCKDGSRMGNGMPEYVLTFRKPPTDRSNGYADAPVKKTKRMADKGGWSGEGYSRARWQLDAAGFWRSSGDRLLEPGALVGLDAKIAYRMWKRFNLQAVYDLEHHIAIAEARELVGQLPPDFALLPVHSWHEEVWTDVAQMRSLNTMQAGKGAEKHLCPLPFDIVNRAILQRSEPGETVLDPFGGLMTTPYCAVKLGRKGIGIELNPRYFLDGCRWVEAAAREIAVPTLFDLLGAEASAEGDEGGIAEAAE</sequence>
<dbReference type="EMBL" id="JAUSWJ010000001">
    <property type="protein sequence ID" value="MDQ0516310.1"/>
    <property type="molecule type" value="Genomic_DNA"/>
</dbReference>
<dbReference type="PRINTS" id="PR00508">
    <property type="entry name" value="S21N4MTFRASE"/>
</dbReference>
<dbReference type="Gene3D" id="3.40.50.300">
    <property type="entry name" value="P-loop containing nucleotide triphosphate hydrolases"/>
    <property type="match status" value="1"/>
</dbReference>
<dbReference type="Pfam" id="PF01555">
    <property type="entry name" value="N6_N4_Mtase"/>
    <property type="match status" value="1"/>
</dbReference>
<dbReference type="Proteomes" id="UP001223743">
    <property type="component" value="Unassembled WGS sequence"/>
</dbReference>
<dbReference type="GO" id="GO:0032259">
    <property type="term" value="P:methylation"/>
    <property type="evidence" value="ECO:0007669"/>
    <property type="project" value="UniProtKB-KW"/>
</dbReference>
<evidence type="ECO:0000256" key="1">
    <source>
        <dbReference type="ARBA" id="ARBA00011900"/>
    </source>
</evidence>
<dbReference type="Gene3D" id="3.40.50.10810">
    <property type="entry name" value="Tandem AAA-ATPase domain"/>
    <property type="match status" value="1"/>
</dbReference>
<dbReference type="Gene3D" id="3.40.50.150">
    <property type="entry name" value="Vaccinia Virus protein VP39"/>
    <property type="match status" value="1"/>
</dbReference>
<evidence type="ECO:0000259" key="5">
    <source>
        <dbReference type="Pfam" id="PF01555"/>
    </source>
</evidence>
<proteinExistence type="predicted"/>
<accession>A0ABU0M5R5</accession>
<name>A0ABU0M5R5_9HYPH</name>
<dbReference type="SUPFAM" id="SSF53335">
    <property type="entry name" value="S-adenosyl-L-methionine-dependent methyltransferases"/>
    <property type="match status" value="1"/>
</dbReference>
<dbReference type="InterPro" id="IPR027417">
    <property type="entry name" value="P-loop_NTPase"/>
</dbReference>
<feature type="domain" description="DNA methylase N-4/N-6" evidence="5">
    <location>
        <begin position="502"/>
        <end position="826"/>
    </location>
</feature>
<dbReference type="EC" id="2.1.1.72" evidence="1"/>
<keyword evidence="7" id="KW-1185">Reference proteome</keyword>
<dbReference type="GO" id="GO:0008168">
    <property type="term" value="F:methyltransferase activity"/>
    <property type="evidence" value="ECO:0007669"/>
    <property type="project" value="UniProtKB-KW"/>
</dbReference>
<evidence type="ECO:0000256" key="4">
    <source>
        <dbReference type="ARBA" id="ARBA00047942"/>
    </source>
</evidence>
<keyword evidence="3" id="KW-0808">Transferase</keyword>
<dbReference type="RefSeq" id="WP_266279768.1">
    <property type="nucleotide sequence ID" value="NZ_JAPKNF010000001.1"/>
</dbReference>
<evidence type="ECO:0000313" key="7">
    <source>
        <dbReference type="Proteomes" id="UP001223743"/>
    </source>
</evidence>
<comment type="caution">
    <text evidence="6">The sequence shown here is derived from an EMBL/GenBank/DDBJ whole genome shotgun (WGS) entry which is preliminary data.</text>
</comment>
<dbReference type="InterPro" id="IPR038718">
    <property type="entry name" value="SNF2-like_sf"/>
</dbReference>
<organism evidence="6 7">
    <name type="scientific">Kaistia geumhonensis</name>
    <dbReference type="NCBI Taxonomy" id="410839"/>
    <lineage>
        <taxon>Bacteria</taxon>
        <taxon>Pseudomonadati</taxon>
        <taxon>Pseudomonadota</taxon>
        <taxon>Alphaproteobacteria</taxon>
        <taxon>Hyphomicrobiales</taxon>
        <taxon>Kaistiaceae</taxon>
        <taxon>Kaistia</taxon>
    </lineage>
</organism>
<keyword evidence="2 6" id="KW-0489">Methyltransferase</keyword>
<evidence type="ECO:0000256" key="2">
    <source>
        <dbReference type="ARBA" id="ARBA00022603"/>
    </source>
</evidence>
<dbReference type="InterPro" id="IPR029063">
    <property type="entry name" value="SAM-dependent_MTases_sf"/>
</dbReference>
<dbReference type="InterPro" id="IPR002941">
    <property type="entry name" value="DNA_methylase_N4/N6"/>
</dbReference>
<evidence type="ECO:0000313" key="6">
    <source>
        <dbReference type="EMBL" id="MDQ0516310.1"/>
    </source>
</evidence>
<dbReference type="InterPro" id="IPR001091">
    <property type="entry name" value="RM_Methyltransferase"/>
</dbReference>
<dbReference type="SUPFAM" id="SSF52540">
    <property type="entry name" value="P-loop containing nucleoside triphosphate hydrolases"/>
    <property type="match status" value="2"/>
</dbReference>
<protein>
    <recommendedName>
        <fullName evidence="1">site-specific DNA-methyltransferase (adenine-specific)</fullName>
        <ecNumber evidence="1">2.1.1.72</ecNumber>
    </recommendedName>
</protein>
<reference evidence="6 7" key="1">
    <citation type="submission" date="2023-07" db="EMBL/GenBank/DDBJ databases">
        <title>Genomic Encyclopedia of Type Strains, Phase IV (KMG-IV): sequencing the most valuable type-strain genomes for metagenomic binning, comparative biology and taxonomic classification.</title>
        <authorList>
            <person name="Goeker M."/>
        </authorList>
    </citation>
    <scope>NUCLEOTIDE SEQUENCE [LARGE SCALE GENOMIC DNA]</scope>
    <source>
        <strain evidence="6 7">B1-1</strain>
    </source>
</reference>
<gene>
    <name evidence="6" type="ORF">QO015_001923</name>
</gene>
<evidence type="ECO:0000256" key="3">
    <source>
        <dbReference type="ARBA" id="ARBA00022679"/>
    </source>
</evidence>
<comment type="catalytic activity">
    <reaction evidence="4">
        <text>a 2'-deoxyadenosine in DNA + S-adenosyl-L-methionine = an N(6)-methyl-2'-deoxyadenosine in DNA + S-adenosyl-L-homocysteine + H(+)</text>
        <dbReference type="Rhea" id="RHEA:15197"/>
        <dbReference type="Rhea" id="RHEA-COMP:12418"/>
        <dbReference type="Rhea" id="RHEA-COMP:12419"/>
        <dbReference type="ChEBI" id="CHEBI:15378"/>
        <dbReference type="ChEBI" id="CHEBI:57856"/>
        <dbReference type="ChEBI" id="CHEBI:59789"/>
        <dbReference type="ChEBI" id="CHEBI:90615"/>
        <dbReference type="ChEBI" id="CHEBI:90616"/>
        <dbReference type="EC" id="2.1.1.72"/>
    </reaction>
</comment>